<evidence type="ECO:0000259" key="2">
    <source>
        <dbReference type="SMART" id="SM00849"/>
    </source>
</evidence>
<dbReference type="InterPro" id="IPR036866">
    <property type="entry name" value="RibonucZ/Hydroxyglut_hydro"/>
</dbReference>
<dbReference type="AlphaFoldDB" id="A0AAV1I3J8"/>
<organism evidence="3 4">
    <name type="scientific">Coccomyxa viridis</name>
    <dbReference type="NCBI Taxonomy" id="1274662"/>
    <lineage>
        <taxon>Eukaryota</taxon>
        <taxon>Viridiplantae</taxon>
        <taxon>Chlorophyta</taxon>
        <taxon>core chlorophytes</taxon>
        <taxon>Trebouxiophyceae</taxon>
        <taxon>Trebouxiophyceae incertae sedis</taxon>
        <taxon>Coccomyxaceae</taxon>
        <taxon>Coccomyxa</taxon>
    </lineage>
</organism>
<feature type="domain" description="Metallo-beta-lactamase" evidence="2">
    <location>
        <begin position="154"/>
        <end position="329"/>
    </location>
</feature>
<evidence type="ECO:0000313" key="4">
    <source>
        <dbReference type="Proteomes" id="UP001314263"/>
    </source>
</evidence>
<dbReference type="EMBL" id="CAUYUE010000005">
    <property type="protein sequence ID" value="CAK0771378.1"/>
    <property type="molecule type" value="Genomic_DNA"/>
</dbReference>
<keyword evidence="4" id="KW-1185">Reference proteome</keyword>
<dbReference type="SMART" id="SM00849">
    <property type="entry name" value="Lactamase_B"/>
    <property type="match status" value="1"/>
</dbReference>
<gene>
    <name evidence="3" type="ORF">CVIRNUC_003855</name>
</gene>
<dbReference type="CDD" id="cd07727">
    <property type="entry name" value="YmaE-like_MBL-fold"/>
    <property type="match status" value="1"/>
</dbReference>
<evidence type="ECO:0000256" key="1">
    <source>
        <dbReference type="SAM" id="MobiDB-lite"/>
    </source>
</evidence>
<dbReference type="Proteomes" id="UP001314263">
    <property type="component" value="Unassembled WGS sequence"/>
</dbReference>
<dbReference type="Pfam" id="PF13370">
    <property type="entry name" value="Fer4_13"/>
    <property type="match status" value="1"/>
</dbReference>
<name>A0AAV1I3J8_9CHLO</name>
<dbReference type="Gene3D" id="3.30.70.20">
    <property type="match status" value="1"/>
</dbReference>
<dbReference type="Pfam" id="PF00753">
    <property type="entry name" value="Lactamase_B"/>
    <property type="match status" value="1"/>
</dbReference>
<reference evidence="3 4" key="1">
    <citation type="submission" date="2023-10" db="EMBL/GenBank/DDBJ databases">
        <authorList>
            <person name="Maclean D."/>
            <person name="Macfadyen A."/>
        </authorList>
    </citation>
    <scope>NUCLEOTIDE SEQUENCE [LARGE SCALE GENOMIC DNA]</scope>
</reference>
<evidence type="ECO:0000313" key="3">
    <source>
        <dbReference type="EMBL" id="CAK0771378.1"/>
    </source>
</evidence>
<accession>A0AAV1I3J8</accession>
<feature type="region of interest" description="Disordered" evidence="1">
    <location>
        <begin position="352"/>
        <end position="373"/>
    </location>
</feature>
<feature type="compositionally biased region" description="Polar residues" evidence="1">
    <location>
        <begin position="364"/>
        <end position="373"/>
    </location>
</feature>
<proteinExistence type="predicted"/>
<dbReference type="PANTHER" id="PTHR42773:SF1">
    <property type="entry name" value="METALLO-BETA-LACTAMASE FAMILY PROTEIN"/>
    <property type="match status" value="1"/>
</dbReference>
<dbReference type="Gene3D" id="3.60.15.10">
    <property type="entry name" value="Ribonuclease Z/Hydroxyacylglutathione hydrolase-like"/>
    <property type="match status" value="1"/>
</dbReference>
<dbReference type="PANTHER" id="PTHR42773">
    <property type="entry name" value="METALLO-BETA-LACTAMASE-RELATED"/>
    <property type="match status" value="1"/>
</dbReference>
<dbReference type="SUPFAM" id="SSF56281">
    <property type="entry name" value="Metallo-hydrolase/oxidoreductase"/>
    <property type="match status" value="1"/>
</dbReference>
<protein>
    <recommendedName>
        <fullName evidence="2">Metallo-beta-lactamase domain-containing protein</fullName>
    </recommendedName>
</protein>
<dbReference type="InterPro" id="IPR001279">
    <property type="entry name" value="Metallo-B-lactamas"/>
</dbReference>
<sequence length="373" mass="42285">MHLASTYTGQALIGRDTVAFTTKKISRKNHQQVLATIQEPPVSKKDLRKPRDENVDAANGFFVDHTCIDCDTCRWIAPEFYKRKNMQSAVLHQPQTEEERMEAFRALLSCPTYSIHGPADKKQEQRMAEESFPSLIPGTDNCYHCGFHDELSFGCASYLIKRPEGNILVDVPRYVPKLVNRIKELGGAKYIFLTHRDDVAAHYKWASALGAERIMHTMETNEKQRTNEVEHKLEGEGPWSLPDGSDDCEIIYTPGHTEAHCVLFYRPQQVLFSGDHLAANAVGEWVAKYAPDDGFLGISRSFNWWRVDKQVESCTKLAAYDWVTLLPGHGRPGKVKDAAERELQLELIRQRETERGLGELPSDHSAQSAPQDF</sequence>
<comment type="caution">
    <text evidence="3">The sequence shown here is derived from an EMBL/GenBank/DDBJ whole genome shotgun (WGS) entry which is preliminary data.</text>
</comment>